<evidence type="ECO:0000256" key="3">
    <source>
        <dbReference type="ARBA" id="ARBA00022741"/>
    </source>
</evidence>
<dbReference type="PROSITE" id="PS00107">
    <property type="entry name" value="PROTEIN_KINASE_ATP"/>
    <property type="match status" value="1"/>
</dbReference>
<evidence type="ECO:0000313" key="8">
    <source>
        <dbReference type="EnsemblPlants" id="MELO3C035200.2.1"/>
    </source>
</evidence>
<evidence type="ECO:0000256" key="4">
    <source>
        <dbReference type="ARBA" id="ARBA00022777"/>
    </source>
</evidence>
<reference evidence="8" key="1">
    <citation type="submission" date="2023-03" db="UniProtKB">
        <authorList>
            <consortium name="EnsemblPlants"/>
        </authorList>
    </citation>
    <scope>IDENTIFICATION</scope>
</reference>
<evidence type="ECO:0000256" key="2">
    <source>
        <dbReference type="ARBA" id="ARBA00022679"/>
    </source>
</evidence>
<dbReference type="PANTHER" id="PTHR43895">
    <property type="entry name" value="CALCIUM/CALMODULIN-DEPENDENT PROTEIN KINASE KINASE-RELATED"/>
    <property type="match status" value="1"/>
</dbReference>
<keyword evidence="3 6" id="KW-0547">Nucleotide-binding</keyword>
<dbReference type="EnsemblPlants" id="MELO3C035200.2.1">
    <property type="protein sequence ID" value="MELO3C035200.2.1"/>
    <property type="gene ID" value="MELO3C035200.2"/>
</dbReference>
<dbReference type="Gene3D" id="3.30.200.20">
    <property type="entry name" value="Phosphorylase Kinase, domain 1"/>
    <property type="match status" value="1"/>
</dbReference>
<dbReference type="InterPro" id="IPR000719">
    <property type="entry name" value="Prot_kinase_dom"/>
</dbReference>
<dbReference type="GO" id="GO:0005524">
    <property type="term" value="F:ATP binding"/>
    <property type="evidence" value="ECO:0007669"/>
    <property type="project" value="UniProtKB-UniRule"/>
</dbReference>
<feature type="binding site" evidence="6">
    <location>
        <position position="35"/>
    </location>
    <ligand>
        <name>ATP</name>
        <dbReference type="ChEBI" id="CHEBI:30616"/>
    </ligand>
</feature>
<keyword evidence="5 6" id="KW-0067">ATP-binding</keyword>
<dbReference type="AlphaFoldDB" id="A0A9I9EKW7"/>
<evidence type="ECO:0000256" key="5">
    <source>
        <dbReference type="ARBA" id="ARBA00022840"/>
    </source>
</evidence>
<proteinExistence type="predicted"/>
<organism evidence="8">
    <name type="scientific">Cucumis melo</name>
    <name type="common">Muskmelon</name>
    <dbReference type="NCBI Taxonomy" id="3656"/>
    <lineage>
        <taxon>Eukaryota</taxon>
        <taxon>Viridiplantae</taxon>
        <taxon>Streptophyta</taxon>
        <taxon>Embryophyta</taxon>
        <taxon>Tracheophyta</taxon>
        <taxon>Spermatophyta</taxon>
        <taxon>Magnoliopsida</taxon>
        <taxon>eudicotyledons</taxon>
        <taxon>Gunneridae</taxon>
        <taxon>Pentapetalae</taxon>
        <taxon>rosids</taxon>
        <taxon>fabids</taxon>
        <taxon>Cucurbitales</taxon>
        <taxon>Cucurbitaceae</taxon>
        <taxon>Benincaseae</taxon>
        <taxon>Cucumis</taxon>
    </lineage>
</organism>
<keyword evidence="1" id="KW-0723">Serine/threonine-protein kinase</keyword>
<sequence length="64" mass="7350">MRMGKYELGRTIGHGSFGKVKFAINVENGQPFALKVLDKSKIIDLKFTHQVYENDFESIDFEVI</sequence>
<keyword evidence="4" id="KW-0418">Kinase</keyword>
<feature type="domain" description="Protein kinase" evidence="7">
    <location>
        <begin position="6"/>
        <end position="64"/>
    </location>
</feature>
<dbReference type="InterPro" id="IPR017441">
    <property type="entry name" value="Protein_kinase_ATP_BS"/>
</dbReference>
<accession>A0A9I9EKW7</accession>
<name>A0A9I9EKW7_CUCME</name>
<evidence type="ECO:0000256" key="6">
    <source>
        <dbReference type="PROSITE-ProRule" id="PRU10141"/>
    </source>
</evidence>
<dbReference type="PROSITE" id="PS50011">
    <property type="entry name" value="PROTEIN_KINASE_DOM"/>
    <property type="match status" value="1"/>
</dbReference>
<dbReference type="Gramene" id="MELO3C035200.2.1">
    <property type="protein sequence ID" value="MELO3C035200.2.1"/>
    <property type="gene ID" value="MELO3C035200.2"/>
</dbReference>
<dbReference type="PANTHER" id="PTHR43895:SF65">
    <property type="entry name" value="CBL-INTERACTING PROTEIN KINASE 21"/>
    <property type="match status" value="1"/>
</dbReference>
<evidence type="ECO:0000259" key="7">
    <source>
        <dbReference type="PROSITE" id="PS50011"/>
    </source>
</evidence>
<protein>
    <recommendedName>
        <fullName evidence="7">Protein kinase domain-containing protein</fullName>
    </recommendedName>
</protein>
<dbReference type="GO" id="GO:0004674">
    <property type="term" value="F:protein serine/threonine kinase activity"/>
    <property type="evidence" value="ECO:0007669"/>
    <property type="project" value="UniProtKB-KW"/>
</dbReference>
<evidence type="ECO:0000256" key="1">
    <source>
        <dbReference type="ARBA" id="ARBA00022527"/>
    </source>
</evidence>
<dbReference type="SUPFAM" id="SSF56112">
    <property type="entry name" value="Protein kinase-like (PK-like)"/>
    <property type="match status" value="1"/>
</dbReference>
<dbReference type="InterPro" id="IPR011009">
    <property type="entry name" value="Kinase-like_dom_sf"/>
</dbReference>
<dbReference type="GO" id="GO:0007165">
    <property type="term" value="P:signal transduction"/>
    <property type="evidence" value="ECO:0007669"/>
    <property type="project" value="TreeGrafter"/>
</dbReference>
<keyword evidence="2" id="KW-0808">Transferase</keyword>